<dbReference type="PROSITE" id="PS51365">
    <property type="entry name" value="RENAL_DIPEPTIDASE_2"/>
    <property type="match status" value="1"/>
</dbReference>
<dbReference type="Gene3D" id="3.20.20.140">
    <property type="entry name" value="Metal-dependent hydrolases"/>
    <property type="match status" value="1"/>
</dbReference>
<name>A0A414PSV7_FUSMR</name>
<accession>A0A414PSV7</accession>
<organism evidence="1 2">
    <name type="scientific">Fusobacterium mortiferum</name>
    <dbReference type="NCBI Taxonomy" id="850"/>
    <lineage>
        <taxon>Bacteria</taxon>
        <taxon>Fusobacteriati</taxon>
        <taxon>Fusobacteriota</taxon>
        <taxon>Fusobacteriia</taxon>
        <taxon>Fusobacteriales</taxon>
        <taxon>Fusobacteriaceae</taxon>
        <taxon>Fusobacterium</taxon>
    </lineage>
</organism>
<proteinExistence type="predicted"/>
<dbReference type="PANTHER" id="PTHR10443:SF12">
    <property type="entry name" value="DIPEPTIDASE"/>
    <property type="match status" value="1"/>
</dbReference>
<gene>
    <name evidence="1" type="ORF">DW663_08400</name>
</gene>
<dbReference type="GO" id="GO:0070573">
    <property type="term" value="F:metallodipeptidase activity"/>
    <property type="evidence" value="ECO:0007669"/>
    <property type="project" value="InterPro"/>
</dbReference>
<sequence length="321" mass="36749">MKIFDGHADIWYDVAEKRKLGEENIVKKYHYDRLKAGHIIGGIFIAYLEHREGQDDEKEMFHLINSTIHEIKNNSDIFNIIKKKGDFNRGIVEEKLSVLMGVEGLRAIGTNLDWLDTLYELGFRHASLTWNEENDLATGVAGNVERGLTPIGIKAVKKMEELGMIIDVSHANEKTFWDIYNNTTKPFIASHSNAKSLCNHKRNLTNEQIKAIASRDGVIGINAYKGFVAIDSYKQNLERFVDHIEYIISLVGVRHVALGFDFCEYLYADKKEEEINPQGLENASKAMAVIDELYRRGYSESDIRKIAFENFMRVIETILKD</sequence>
<dbReference type="AlphaFoldDB" id="A0A414PSV7"/>
<dbReference type="InterPro" id="IPR032466">
    <property type="entry name" value="Metal_Hydrolase"/>
</dbReference>
<protein>
    <submittedName>
        <fullName evidence="1">Membrane dipeptidase</fullName>
    </submittedName>
</protein>
<dbReference type="PANTHER" id="PTHR10443">
    <property type="entry name" value="MICROSOMAL DIPEPTIDASE"/>
    <property type="match status" value="1"/>
</dbReference>
<dbReference type="EMBL" id="QRHL01000014">
    <property type="protein sequence ID" value="RHF71541.1"/>
    <property type="molecule type" value="Genomic_DNA"/>
</dbReference>
<evidence type="ECO:0000313" key="2">
    <source>
        <dbReference type="Proteomes" id="UP000284676"/>
    </source>
</evidence>
<dbReference type="InterPro" id="IPR008257">
    <property type="entry name" value="Pept_M19"/>
</dbReference>
<dbReference type="RefSeq" id="WP_118127288.1">
    <property type="nucleotide sequence ID" value="NZ_DAWDOM010000088.1"/>
</dbReference>
<dbReference type="CDD" id="cd01301">
    <property type="entry name" value="rDP_like"/>
    <property type="match status" value="1"/>
</dbReference>
<dbReference type="Pfam" id="PF01244">
    <property type="entry name" value="Peptidase_M19"/>
    <property type="match status" value="1"/>
</dbReference>
<dbReference type="Proteomes" id="UP000284676">
    <property type="component" value="Unassembled WGS sequence"/>
</dbReference>
<evidence type="ECO:0000313" key="1">
    <source>
        <dbReference type="EMBL" id="RHF71541.1"/>
    </source>
</evidence>
<comment type="caution">
    <text evidence="1">The sequence shown here is derived from an EMBL/GenBank/DDBJ whole genome shotgun (WGS) entry which is preliminary data.</text>
</comment>
<reference evidence="1 2" key="1">
    <citation type="submission" date="2018-08" db="EMBL/GenBank/DDBJ databases">
        <title>A genome reference for cultivated species of the human gut microbiota.</title>
        <authorList>
            <person name="Zou Y."/>
            <person name="Xue W."/>
            <person name="Luo G."/>
        </authorList>
    </citation>
    <scope>NUCLEOTIDE SEQUENCE [LARGE SCALE GENOMIC DNA]</scope>
    <source>
        <strain evidence="1 2">AM25-1</strain>
    </source>
</reference>
<dbReference type="SUPFAM" id="SSF51556">
    <property type="entry name" value="Metallo-dependent hydrolases"/>
    <property type="match status" value="1"/>
</dbReference>
<dbReference type="GO" id="GO:0006508">
    <property type="term" value="P:proteolysis"/>
    <property type="evidence" value="ECO:0007669"/>
    <property type="project" value="InterPro"/>
</dbReference>